<dbReference type="EMBL" id="JBHXKZ010000001">
    <property type="protein sequence ID" value="MFD4820994.1"/>
    <property type="molecule type" value="Genomic_DNA"/>
</dbReference>
<gene>
    <name evidence="2" type="ORF">ACFWOQ_00265</name>
</gene>
<dbReference type="Proteomes" id="UP001598352">
    <property type="component" value="Unassembled WGS sequence"/>
</dbReference>
<evidence type="ECO:0000313" key="2">
    <source>
        <dbReference type="EMBL" id="MFD4820994.1"/>
    </source>
</evidence>
<keyword evidence="3" id="KW-1185">Reference proteome</keyword>
<feature type="domain" description="Trypsin-co-occurring" evidence="1">
    <location>
        <begin position="3"/>
        <end position="47"/>
    </location>
</feature>
<sequence length="68" mass="7354">MGIPLAQALAELRRELHQAQGEGAAEQFRFEVEPGESSLHGEFRSDGKCLTLQVRYEALGGREPGSAA</sequence>
<organism evidence="2 3">
    <name type="scientific">Streptomyces rubiginosohelvolus</name>
    <dbReference type="NCBI Taxonomy" id="67362"/>
    <lineage>
        <taxon>Bacteria</taxon>
        <taxon>Bacillati</taxon>
        <taxon>Actinomycetota</taxon>
        <taxon>Actinomycetes</taxon>
        <taxon>Kitasatosporales</taxon>
        <taxon>Streptomycetaceae</taxon>
        <taxon>Streptomyces</taxon>
    </lineage>
</organism>
<dbReference type="RefSeq" id="WP_382769588.1">
    <property type="nucleotide sequence ID" value="NZ_JBHXKZ010000001.1"/>
</dbReference>
<evidence type="ECO:0000313" key="3">
    <source>
        <dbReference type="Proteomes" id="UP001598352"/>
    </source>
</evidence>
<dbReference type="Pfam" id="PF19631">
    <property type="entry name" value="Trypco2"/>
    <property type="match status" value="1"/>
</dbReference>
<comment type="caution">
    <text evidence="2">The sequence shown here is derived from an EMBL/GenBank/DDBJ whole genome shotgun (WGS) entry which is preliminary data.</text>
</comment>
<reference evidence="2 3" key="1">
    <citation type="submission" date="2024-09" db="EMBL/GenBank/DDBJ databases">
        <title>The Natural Products Discovery Center: Release of the First 8490 Sequenced Strains for Exploring Actinobacteria Biosynthetic Diversity.</title>
        <authorList>
            <person name="Kalkreuter E."/>
            <person name="Kautsar S.A."/>
            <person name="Yang D."/>
            <person name="Bader C.D."/>
            <person name="Teijaro C.N."/>
            <person name="Fluegel L."/>
            <person name="Davis C.M."/>
            <person name="Simpson J.R."/>
            <person name="Lauterbach L."/>
            <person name="Steele A.D."/>
            <person name="Gui C."/>
            <person name="Meng S."/>
            <person name="Li G."/>
            <person name="Viehrig K."/>
            <person name="Ye F."/>
            <person name="Su P."/>
            <person name="Kiefer A.F."/>
            <person name="Nichols A."/>
            <person name="Cepeda A.J."/>
            <person name="Yan W."/>
            <person name="Fan B."/>
            <person name="Jiang Y."/>
            <person name="Adhikari A."/>
            <person name="Zheng C.-J."/>
            <person name="Schuster L."/>
            <person name="Cowan T.M."/>
            <person name="Smanski M.J."/>
            <person name="Chevrette M.G."/>
            <person name="De Carvalho L.P.S."/>
            <person name="Shen B."/>
        </authorList>
    </citation>
    <scope>NUCLEOTIDE SEQUENCE [LARGE SCALE GENOMIC DNA]</scope>
    <source>
        <strain evidence="2 3">NPDC058428</strain>
    </source>
</reference>
<protein>
    <submittedName>
        <fullName evidence="2">Trypco2 family protein</fullName>
    </submittedName>
</protein>
<evidence type="ECO:0000259" key="1">
    <source>
        <dbReference type="Pfam" id="PF19631"/>
    </source>
</evidence>
<name>A0ABW6ERS4_9ACTN</name>
<accession>A0ABW6ERS4</accession>
<proteinExistence type="predicted"/>
<dbReference type="InterPro" id="IPR045608">
    <property type="entry name" value="Trypco2"/>
</dbReference>